<dbReference type="EMBL" id="JAVLSJ010000003">
    <property type="protein sequence ID" value="MDR9848257.1"/>
    <property type="molecule type" value="Genomic_DNA"/>
</dbReference>
<dbReference type="GeneID" id="90165345"/>
<name>A0ABU2EKH7_9BURK</name>
<dbReference type="RefSeq" id="WP_134040251.1">
    <property type="nucleotide sequence ID" value="NZ_JAVLSJ010000003.1"/>
</dbReference>
<keyword evidence="2" id="KW-1185">Reference proteome</keyword>
<accession>A0ABU2EKH7</accession>
<proteinExistence type="predicted"/>
<comment type="caution">
    <text evidence="1">The sequence shown here is derived from an EMBL/GenBank/DDBJ whole genome shotgun (WGS) entry which is preliminary data.</text>
</comment>
<reference evidence="1" key="1">
    <citation type="submission" date="2023-09" db="EMBL/GenBank/DDBJ databases">
        <title>Description of first Herbaspirillum huttiense subsp. nephrolepsisexaltata and Herbaspirillum huttiense subsp. lycopersicon.</title>
        <authorList>
            <person name="Poudel M."/>
            <person name="Sharma A."/>
            <person name="Goss E."/>
            <person name="Tapia J.H."/>
            <person name="Harmon C.M."/>
            <person name="Jones J.B."/>
        </authorList>
    </citation>
    <scope>NUCLEOTIDE SEQUENCE</scope>
    <source>
        <strain evidence="1">SE1</strain>
    </source>
</reference>
<evidence type="ECO:0000313" key="1">
    <source>
        <dbReference type="EMBL" id="MDR9848257.1"/>
    </source>
</evidence>
<evidence type="ECO:0000313" key="2">
    <source>
        <dbReference type="Proteomes" id="UP001246576"/>
    </source>
</evidence>
<organism evidence="1 2">
    <name type="scientific">Herbaspirillum huttiense subsp. lycopersici</name>
    <dbReference type="NCBI Taxonomy" id="3074428"/>
    <lineage>
        <taxon>Bacteria</taxon>
        <taxon>Pseudomonadati</taxon>
        <taxon>Pseudomonadota</taxon>
        <taxon>Betaproteobacteria</taxon>
        <taxon>Burkholderiales</taxon>
        <taxon>Oxalobacteraceae</taxon>
        <taxon>Herbaspirillum</taxon>
    </lineage>
</organism>
<dbReference type="Proteomes" id="UP001246576">
    <property type="component" value="Unassembled WGS sequence"/>
</dbReference>
<protein>
    <submittedName>
        <fullName evidence="1">Uncharacterized protein</fullName>
    </submittedName>
</protein>
<sequence>MKELPSQVILESYAPNGELISKRILPMDDAVYLNLISFFEMQRVGWKVNVTSYKTAPFILRANNTIIRCYQDLMVIDTVDSGSSKSVKKVVPGLLLKLSLRVE</sequence>
<gene>
    <name evidence="1" type="ORF">RI048_08535</name>
</gene>